<dbReference type="Pfam" id="PF13458">
    <property type="entry name" value="Peripla_BP_6"/>
    <property type="match status" value="1"/>
</dbReference>
<evidence type="ECO:0000256" key="4">
    <source>
        <dbReference type="SAM" id="SignalP"/>
    </source>
</evidence>
<feature type="chain" id="PRO_5016382942" evidence="4">
    <location>
        <begin position="26"/>
        <end position="374"/>
    </location>
</feature>
<evidence type="ECO:0000313" key="6">
    <source>
        <dbReference type="EMBL" id="PWV98824.1"/>
    </source>
</evidence>
<dbReference type="InterPro" id="IPR028081">
    <property type="entry name" value="Leu-bd"/>
</dbReference>
<dbReference type="Gene3D" id="3.40.50.2300">
    <property type="match status" value="2"/>
</dbReference>
<evidence type="ECO:0000259" key="5">
    <source>
        <dbReference type="Pfam" id="PF13458"/>
    </source>
</evidence>
<comment type="caution">
    <text evidence="6">The sequence shown here is derived from an EMBL/GenBank/DDBJ whole genome shotgun (WGS) entry which is preliminary data.</text>
</comment>
<dbReference type="OrthoDB" id="9791590at2"/>
<dbReference type="PANTHER" id="PTHR30483">
    <property type="entry name" value="LEUCINE-SPECIFIC-BINDING PROTEIN"/>
    <property type="match status" value="1"/>
</dbReference>
<feature type="signal peptide" evidence="4">
    <location>
        <begin position="1"/>
        <end position="25"/>
    </location>
</feature>
<feature type="domain" description="Leucine-binding protein" evidence="5">
    <location>
        <begin position="32"/>
        <end position="358"/>
    </location>
</feature>
<accession>A0A317PFM1</accession>
<dbReference type="PANTHER" id="PTHR30483:SF6">
    <property type="entry name" value="PERIPLASMIC BINDING PROTEIN OF ABC TRANSPORTER FOR NATURAL AMINO ACIDS"/>
    <property type="match status" value="1"/>
</dbReference>
<dbReference type="GO" id="GO:0006865">
    <property type="term" value="P:amino acid transport"/>
    <property type="evidence" value="ECO:0007669"/>
    <property type="project" value="UniProtKB-KW"/>
</dbReference>
<evidence type="ECO:0000256" key="1">
    <source>
        <dbReference type="ARBA" id="ARBA00010062"/>
    </source>
</evidence>
<dbReference type="InterPro" id="IPR051010">
    <property type="entry name" value="BCAA_transport"/>
</dbReference>
<gene>
    <name evidence="6" type="ORF">DFR52_104114</name>
</gene>
<name>A0A317PFM1_9HYPH</name>
<dbReference type="SUPFAM" id="SSF53822">
    <property type="entry name" value="Periplasmic binding protein-like I"/>
    <property type="match status" value="1"/>
</dbReference>
<dbReference type="EMBL" id="QGTR01000004">
    <property type="protein sequence ID" value="PWV98824.1"/>
    <property type="molecule type" value="Genomic_DNA"/>
</dbReference>
<comment type="similarity">
    <text evidence="1">Belongs to the leucine-binding protein family.</text>
</comment>
<sequence length="374" mass="40136">MTLTGTLRALFAGTMMVAASGWAMAADGELVLGALLPLTGPAAPIGIEEQQGVQFAIDQVNAKGGLNGVPVRIVFDDSQGKPDQAVLAFNRMADLQDVPAMITAFSSISLAIAPLATRRELLVVNPAAQTDKLENASPYLLNTIPLVKDEAQVLAKYATANIGKNAAIVYENAAAGIDGRDDFKKYFEAAGGKILAEEPVEFGQTNYRSSLLKVASVKPDFVYIAITQSHETMADQVGQVPGFPVAIGNTFSRPFFGYASTEGWYQTAIQSGYPDDATLEAFKTQFDAEDMGFFAREYFNATNIIIEAARLVTKDGASLTGTTLRDAIFKIKDFNSPIADIRFDTNTASRPVEIQQYKGKERKVITTSTASSAQ</sequence>
<dbReference type="InterPro" id="IPR028082">
    <property type="entry name" value="Peripla_BP_I"/>
</dbReference>
<evidence type="ECO:0000256" key="3">
    <source>
        <dbReference type="ARBA" id="ARBA00022970"/>
    </source>
</evidence>
<evidence type="ECO:0000313" key="7">
    <source>
        <dbReference type="Proteomes" id="UP000246352"/>
    </source>
</evidence>
<evidence type="ECO:0000256" key="2">
    <source>
        <dbReference type="ARBA" id="ARBA00022729"/>
    </source>
</evidence>
<keyword evidence="2 4" id="KW-0732">Signal</keyword>
<dbReference type="AlphaFoldDB" id="A0A317PFM1"/>
<dbReference type="RefSeq" id="WP_110032999.1">
    <property type="nucleotide sequence ID" value="NZ_QGTR01000004.1"/>
</dbReference>
<reference evidence="6 7" key="1">
    <citation type="submission" date="2018-05" db="EMBL/GenBank/DDBJ databases">
        <title>Genomic Encyclopedia of Type Strains, Phase IV (KMG-IV): sequencing the most valuable type-strain genomes for metagenomic binning, comparative biology and taxonomic classification.</title>
        <authorList>
            <person name="Goeker M."/>
        </authorList>
    </citation>
    <scope>NUCLEOTIDE SEQUENCE [LARGE SCALE GENOMIC DNA]</scope>
    <source>
        <strain evidence="6 7">DSM 16791</strain>
    </source>
</reference>
<keyword evidence="3" id="KW-0029">Amino-acid transport</keyword>
<organism evidence="6 7">
    <name type="scientific">Hoeflea marina</name>
    <dbReference type="NCBI Taxonomy" id="274592"/>
    <lineage>
        <taxon>Bacteria</taxon>
        <taxon>Pseudomonadati</taxon>
        <taxon>Pseudomonadota</taxon>
        <taxon>Alphaproteobacteria</taxon>
        <taxon>Hyphomicrobiales</taxon>
        <taxon>Rhizobiaceae</taxon>
        <taxon>Hoeflea</taxon>
    </lineage>
</organism>
<protein>
    <submittedName>
        <fullName evidence="6">Branched-chain amino acid transport system substrate-binding protein</fullName>
    </submittedName>
</protein>
<dbReference type="Proteomes" id="UP000246352">
    <property type="component" value="Unassembled WGS sequence"/>
</dbReference>
<proteinExistence type="inferred from homology"/>
<keyword evidence="3" id="KW-0813">Transport</keyword>
<keyword evidence="7" id="KW-1185">Reference proteome</keyword>